<dbReference type="EMBL" id="OZ026884">
    <property type="protein sequence ID" value="CAL1239412.1"/>
    <property type="molecule type" value="Genomic_DNA"/>
</dbReference>
<evidence type="ECO:0000256" key="2">
    <source>
        <dbReference type="ARBA" id="ARBA00008929"/>
    </source>
</evidence>
<feature type="transmembrane region" description="Helical" evidence="7">
    <location>
        <begin position="299"/>
        <end position="320"/>
    </location>
</feature>
<accession>A0ABP1C5G7</accession>
<keyword evidence="6 7" id="KW-0472">Membrane</keyword>
<feature type="transmembrane region" description="Helical" evidence="7">
    <location>
        <begin position="161"/>
        <end position="184"/>
    </location>
</feature>
<keyword evidence="4 7" id="KW-0812">Transmembrane</keyword>
<dbReference type="PANTHER" id="PTHR43044:SF2">
    <property type="entry name" value="POLYSULPHIDE REDUCTASE NRFD"/>
    <property type="match status" value="1"/>
</dbReference>
<dbReference type="Proteomes" id="UP001497493">
    <property type="component" value="Chromosome"/>
</dbReference>
<reference evidence="8 9" key="1">
    <citation type="submission" date="2024-04" db="EMBL/GenBank/DDBJ databases">
        <authorList>
            <person name="Cremers G."/>
        </authorList>
    </citation>
    <scope>NUCLEOTIDE SEQUENCE [LARGE SCALE GENOMIC DNA]</scope>
    <source>
        <strain evidence="8">MeCH1-AG</strain>
    </source>
</reference>
<dbReference type="Pfam" id="PF03916">
    <property type="entry name" value="NrfD"/>
    <property type="match status" value="1"/>
</dbReference>
<dbReference type="RefSeq" id="WP_348758971.1">
    <property type="nucleotide sequence ID" value="NZ_OZ026884.1"/>
</dbReference>
<dbReference type="InterPro" id="IPR005614">
    <property type="entry name" value="NrfD-like"/>
</dbReference>
<evidence type="ECO:0000256" key="3">
    <source>
        <dbReference type="ARBA" id="ARBA00022475"/>
    </source>
</evidence>
<proteinExistence type="inferred from homology"/>
<evidence type="ECO:0000256" key="6">
    <source>
        <dbReference type="ARBA" id="ARBA00023136"/>
    </source>
</evidence>
<keyword evidence="9" id="KW-1185">Reference proteome</keyword>
<keyword evidence="5 7" id="KW-1133">Transmembrane helix</keyword>
<feature type="transmembrane region" description="Helical" evidence="7">
    <location>
        <begin position="35"/>
        <end position="58"/>
    </location>
</feature>
<comment type="similarity">
    <text evidence="2">Belongs to the NrfD family.</text>
</comment>
<feature type="transmembrane region" description="Helical" evidence="7">
    <location>
        <begin position="111"/>
        <end position="141"/>
    </location>
</feature>
<organism evidence="8 9">
    <name type="scientific">Candidatus Methylocalor cossyra</name>
    <dbReference type="NCBI Taxonomy" id="3108543"/>
    <lineage>
        <taxon>Bacteria</taxon>
        <taxon>Pseudomonadati</taxon>
        <taxon>Pseudomonadota</taxon>
        <taxon>Gammaproteobacteria</taxon>
        <taxon>Methylococcales</taxon>
        <taxon>Methylococcaceae</taxon>
        <taxon>Candidatus Methylocalor</taxon>
    </lineage>
</organism>
<protein>
    <submittedName>
        <fullName evidence="8">Hydrogenase</fullName>
    </submittedName>
</protein>
<dbReference type="PANTHER" id="PTHR43044">
    <property type="match status" value="1"/>
</dbReference>
<evidence type="ECO:0000256" key="1">
    <source>
        <dbReference type="ARBA" id="ARBA00004651"/>
    </source>
</evidence>
<evidence type="ECO:0000256" key="7">
    <source>
        <dbReference type="SAM" id="Phobius"/>
    </source>
</evidence>
<name>A0ABP1C5G7_9GAMM</name>
<feature type="transmembrane region" description="Helical" evidence="7">
    <location>
        <begin position="70"/>
        <end position="99"/>
    </location>
</feature>
<evidence type="ECO:0000256" key="5">
    <source>
        <dbReference type="ARBA" id="ARBA00022989"/>
    </source>
</evidence>
<feature type="transmembrane region" description="Helical" evidence="7">
    <location>
        <begin position="369"/>
        <end position="390"/>
    </location>
</feature>
<feature type="transmembrane region" description="Helical" evidence="7">
    <location>
        <begin position="219"/>
        <end position="238"/>
    </location>
</feature>
<evidence type="ECO:0000313" key="8">
    <source>
        <dbReference type="EMBL" id="CAL1239412.1"/>
    </source>
</evidence>
<feature type="transmembrane region" description="Helical" evidence="7">
    <location>
        <begin position="340"/>
        <end position="357"/>
    </location>
</feature>
<comment type="subcellular location">
    <subcellularLocation>
        <location evidence="1">Cell membrane</location>
        <topology evidence="1">Multi-pass membrane protein</topology>
    </subcellularLocation>
</comment>
<feature type="transmembrane region" description="Helical" evidence="7">
    <location>
        <begin position="258"/>
        <end position="278"/>
    </location>
</feature>
<evidence type="ECO:0000256" key="4">
    <source>
        <dbReference type="ARBA" id="ARBA00022692"/>
    </source>
</evidence>
<evidence type="ECO:0000313" key="9">
    <source>
        <dbReference type="Proteomes" id="UP001497493"/>
    </source>
</evidence>
<keyword evidence="3" id="KW-1003">Cell membrane</keyword>
<feature type="transmembrane region" description="Helical" evidence="7">
    <location>
        <begin position="410"/>
        <end position="431"/>
    </location>
</feature>
<sequence>MNESHHQPPVLAPGQTYDSIGRHLSDLVLRPAPRAWWWGFGLSSLGVLLFVGATAYLFRAGIGIWGVNTTVVWGFAIINYVWWIGIGNAGTLISAMLYLTRQRWRTSINRFAEAMTIFAAAIAGLFPILHLGRPYLFYWLAPYPSTMGVWPQFRSPLVWDMFAILTYIVVSLLFWYTGLIPDFATLRDRARSRRAQLAYGILALGWRGSARHWQRYEQAYVVLAALAVPLVVSVHSVVGYDFSTAVMPGWRSTLFAPYFVVGAMFSGFAMVILITVVLRAAFRLHGFVTARHLDAMARILLAASLLMGYAYGLEVFIPWYEGNPDEWREVQARLAGPYAAAYWGMLLCNVVVPQACWSRRVRQSVPALVLIALLVSLGMWLERYVIVVHVLSHGFLPAQFRLYGPTLWDWAILVGSLALFLWLFFLFARFAPVVPMHELRKLAQELGRER</sequence>
<gene>
    <name evidence="8" type="ORF">MECH1_V1_0636</name>
</gene>